<dbReference type="GeneID" id="90075866"/>
<dbReference type="CDD" id="cd02440">
    <property type="entry name" value="AdoMet_MTases"/>
    <property type="match status" value="1"/>
</dbReference>
<dbReference type="Pfam" id="PF11899">
    <property type="entry name" value="DUF3419"/>
    <property type="match status" value="1"/>
</dbReference>
<reference evidence="1 2" key="1">
    <citation type="journal article" date="2023" name="Elife">
        <title>Identification of key yeast species and microbe-microbe interactions impacting larval growth of Drosophila in the wild.</title>
        <authorList>
            <person name="Mure A."/>
            <person name="Sugiura Y."/>
            <person name="Maeda R."/>
            <person name="Honda K."/>
            <person name="Sakurai N."/>
            <person name="Takahashi Y."/>
            <person name="Watada M."/>
            <person name="Katoh T."/>
            <person name="Gotoh A."/>
            <person name="Gotoh Y."/>
            <person name="Taniguchi I."/>
            <person name="Nakamura K."/>
            <person name="Hayashi T."/>
            <person name="Katayama T."/>
            <person name="Uemura T."/>
            <person name="Hattori Y."/>
        </authorList>
    </citation>
    <scope>NUCLEOTIDE SEQUENCE [LARGE SCALE GENOMIC DNA]</scope>
    <source>
        <strain evidence="1 2">SC-9</strain>
    </source>
</reference>
<dbReference type="RefSeq" id="XP_064854887.1">
    <property type="nucleotide sequence ID" value="XM_064998815.1"/>
</dbReference>
<dbReference type="SUPFAM" id="SSF53335">
    <property type="entry name" value="S-adenosyl-L-methionine-dependent methyltransferases"/>
    <property type="match status" value="1"/>
</dbReference>
<dbReference type="Proteomes" id="UP001360560">
    <property type="component" value="Unassembled WGS sequence"/>
</dbReference>
<proteinExistence type="predicted"/>
<keyword evidence="2" id="KW-1185">Reference proteome</keyword>
<evidence type="ECO:0000313" key="1">
    <source>
        <dbReference type="EMBL" id="GMM37891.1"/>
    </source>
</evidence>
<name>A0AAV5QTM0_9ASCO</name>
<dbReference type="PANTHER" id="PTHR47473:SF1">
    <property type="entry name" value="METHYLTRANSFERASE DOMAIN-CONTAINING PROTEIN"/>
    <property type="match status" value="1"/>
</dbReference>
<evidence type="ECO:0000313" key="2">
    <source>
        <dbReference type="Proteomes" id="UP001360560"/>
    </source>
</evidence>
<dbReference type="Gene3D" id="3.40.50.150">
    <property type="entry name" value="Vaccinia Virus protein VP39"/>
    <property type="match status" value="1"/>
</dbReference>
<dbReference type="PANTHER" id="PTHR47473">
    <property type="entry name" value="BTA1P"/>
    <property type="match status" value="1"/>
</dbReference>
<gene>
    <name evidence="1" type="ORF">DASC09_052160</name>
</gene>
<dbReference type="AlphaFoldDB" id="A0AAV5QTM0"/>
<sequence length="760" mass="86557">MSSFVSVDSSDADAPTQTWKLTVFIVTAISTLAFFHINEKTRSLILFAWACFIKPFTPSNRKTHSNHQSNLESFYKTQAKIYDSTRKVLLKGREDALTLAFSHLPNKKENVWIDIGGGTGLNIENMDKYVAPLKSSFKAVYLIDLSPSLCEVAKKRVAENGWDNVHVYCADACDFEIPHKEADLITFSYSLSMIPSYYSAIDHAAKLLKREGGHICAVDFGIQSDINAVGRTNTLGGLVNRHVPWIYRTFWRIWFECDKVILDPSRREYLEYRFGTVKSLNCYNKTLGKIPYYIWLGVNKSHDTQLMHRFNSLAIESPYLAPMDVKNNNVPNSKCLEAALDNAKKGLPFPSLFYQREAWRVYYDELSDRYEPFKNQYIYAFTWEDPREDAKILKLSSKDTVLCITSAGDNLLSYAALPDPPRRIHGVDLNPCQGHLAELKLASLRALPLETTWKLFGEGKIENFKELLIEKLSPHLSSNAFQYWMNQGHVAFDINGKGLYDTGSTRWALRLAKYVFKVTGLTSKVEELCNAKTMNEQREIWESSIRPVLFNFAVGKLFVGNPVFLWKALGVPANQAAMMDTSILQYFIDTLDPIIGRSMVGSDNYFYYLTLKSHYRKNNCPDYISKHGFKVLSRKVNSPLDNIRLHTDTLNDVLVRLTKKTISVAVIMDHMDWFDPSGEDADDEIDALFGALCVDGRVMLRSAAQVPWYIKNFEKRGFECQAAATRTSGTSIDRVNMYASTWICTKKVEGDHMNFDLDAK</sequence>
<dbReference type="EMBL" id="BTFZ01000013">
    <property type="protein sequence ID" value="GMM37891.1"/>
    <property type="molecule type" value="Genomic_DNA"/>
</dbReference>
<dbReference type="InterPro" id="IPR021829">
    <property type="entry name" value="DUF3419"/>
</dbReference>
<organism evidence="1 2">
    <name type="scientific">Saccharomycopsis crataegensis</name>
    <dbReference type="NCBI Taxonomy" id="43959"/>
    <lineage>
        <taxon>Eukaryota</taxon>
        <taxon>Fungi</taxon>
        <taxon>Dikarya</taxon>
        <taxon>Ascomycota</taxon>
        <taxon>Saccharomycotina</taxon>
        <taxon>Saccharomycetes</taxon>
        <taxon>Saccharomycopsidaceae</taxon>
        <taxon>Saccharomycopsis</taxon>
    </lineage>
</organism>
<dbReference type="Pfam" id="PF13489">
    <property type="entry name" value="Methyltransf_23"/>
    <property type="match status" value="1"/>
</dbReference>
<dbReference type="InterPro" id="IPR029063">
    <property type="entry name" value="SAM-dependent_MTases_sf"/>
</dbReference>
<protein>
    <recommendedName>
        <fullName evidence="3">Betaine lipid synthase</fullName>
    </recommendedName>
</protein>
<accession>A0AAV5QTM0</accession>
<comment type="caution">
    <text evidence="1">The sequence shown here is derived from an EMBL/GenBank/DDBJ whole genome shotgun (WGS) entry which is preliminary data.</text>
</comment>
<evidence type="ECO:0008006" key="3">
    <source>
        <dbReference type="Google" id="ProtNLM"/>
    </source>
</evidence>